<accession>A0ABX2B2U5</accession>
<keyword evidence="4" id="KW-1185">Reference proteome</keyword>
<protein>
    <submittedName>
        <fullName evidence="3">DUF4296 domain-containing protein</fullName>
    </submittedName>
</protein>
<comment type="caution">
    <text evidence="3">The sequence shown here is derived from an EMBL/GenBank/DDBJ whole genome shotgun (WGS) entry which is preliminary data.</text>
</comment>
<gene>
    <name evidence="3" type="ORF">HPS54_09925</name>
</gene>
<evidence type="ECO:0000313" key="4">
    <source>
        <dbReference type="Proteomes" id="UP000820977"/>
    </source>
</evidence>
<feature type="region of interest" description="Disordered" evidence="1">
    <location>
        <begin position="262"/>
        <end position="314"/>
    </location>
</feature>
<organism evidence="3 4">
    <name type="scientific">Xylanibacter caecicola</name>
    <dbReference type="NCBI Taxonomy" id="2736294"/>
    <lineage>
        <taxon>Bacteria</taxon>
        <taxon>Pseudomonadati</taxon>
        <taxon>Bacteroidota</taxon>
        <taxon>Bacteroidia</taxon>
        <taxon>Bacteroidales</taxon>
        <taxon>Prevotellaceae</taxon>
        <taxon>Xylanibacter</taxon>
    </lineage>
</organism>
<dbReference type="Proteomes" id="UP000820977">
    <property type="component" value="Unassembled WGS sequence"/>
</dbReference>
<name>A0ABX2B2U5_9BACT</name>
<dbReference type="PROSITE" id="PS51257">
    <property type="entry name" value="PROKAR_LIPOPROTEIN"/>
    <property type="match status" value="1"/>
</dbReference>
<feature type="compositionally biased region" description="Polar residues" evidence="1">
    <location>
        <begin position="262"/>
        <end position="283"/>
    </location>
</feature>
<feature type="domain" description="DUF4296" evidence="2">
    <location>
        <begin position="25"/>
        <end position="107"/>
    </location>
</feature>
<evidence type="ECO:0000259" key="2">
    <source>
        <dbReference type="Pfam" id="PF14129"/>
    </source>
</evidence>
<dbReference type="RefSeq" id="WP_172345293.1">
    <property type="nucleotide sequence ID" value="NZ_CATJFF010000022.1"/>
</dbReference>
<dbReference type="InterPro" id="IPR025381">
    <property type="entry name" value="DUF4296"/>
</dbReference>
<feature type="compositionally biased region" description="Gly residues" evidence="1">
    <location>
        <begin position="284"/>
        <end position="294"/>
    </location>
</feature>
<evidence type="ECO:0000313" key="3">
    <source>
        <dbReference type="EMBL" id="NPE25829.1"/>
    </source>
</evidence>
<proteinExistence type="predicted"/>
<reference evidence="3 4" key="1">
    <citation type="submission" date="2020-05" db="EMBL/GenBank/DDBJ databases">
        <title>Distinct polysaccharide utilization as determinants for interspecies competition between intestinal Prevotella spp.</title>
        <authorList>
            <person name="Galvez E.J.C."/>
            <person name="Iljazovic A."/>
            <person name="Strowig T."/>
        </authorList>
    </citation>
    <scope>NUCLEOTIDE SEQUENCE [LARGE SCALE GENOMIC DNA]</scope>
    <source>
        <strain evidence="3 4">PCHR</strain>
    </source>
</reference>
<sequence>MKKDCFIVLCLAMAVVLLSCKPRVPSGYIQPGDMENILYDYYMADGMANCEYGEVQEQAYNNRLYKLAVLKKHGVTQSEFDSSLVYYARHADRLHSIYENIEKRLGNAAIGMGASAGDLQQFGSSVSHSDTADVWNEERSCVLHTGMPYNVLSYAIKADTAFHKGDRMVLSFDTHFIYQDGTKDGVALLAVRLSNDSVVSRTIHMSSDSHYTLNVVDDGNIGIKDVYGFIFLTKNQNTSFSTMKMMFVDNIRLVRLHNTSDSNIHSNGQQNINSGDTLNENTGTGRGSMAGGVNGVTPHPVRISNPGMRTIRRP</sequence>
<dbReference type="EMBL" id="JABKKJ010000018">
    <property type="protein sequence ID" value="NPE25829.1"/>
    <property type="molecule type" value="Genomic_DNA"/>
</dbReference>
<dbReference type="Pfam" id="PF14129">
    <property type="entry name" value="DUF4296"/>
    <property type="match status" value="1"/>
</dbReference>
<evidence type="ECO:0000256" key="1">
    <source>
        <dbReference type="SAM" id="MobiDB-lite"/>
    </source>
</evidence>